<reference evidence="4 5" key="1">
    <citation type="submission" date="2019-11" db="EMBL/GenBank/DDBJ databases">
        <title>Genome sequences of 17 halophilic strains isolated from different environments.</title>
        <authorList>
            <person name="Furrow R.E."/>
        </authorList>
    </citation>
    <scope>NUCLEOTIDE SEQUENCE [LARGE SCALE GENOMIC DNA]</scope>
    <source>
        <strain evidence="4 5">22511_23_Filter</strain>
    </source>
</reference>
<dbReference type="GO" id="GO:0005737">
    <property type="term" value="C:cytoplasm"/>
    <property type="evidence" value="ECO:0007669"/>
    <property type="project" value="UniProtKB-SubCell"/>
</dbReference>
<dbReference type="Pfam" id="PF01730">
    <property type="entry name" value="UreF"/>
    <property type="match status" value="1"/>
</dbReference>
<dbReference type="RefSeq" id="WP_160839323.1">
    <property type="nucleotide sequence ID" value="NZ_WMET01000005.1"/>
</dbReference>
<comment type="subunit">
    <text evidence="3">UreD, UreF and UreG form a complex that acts as a GTP-hydrolysis-dependent molecular chaperone, activating the urease apoprotein by helping to assemble the nickel containing metallocenter of UreC. The UreE protein probably delivers the nickel.</text>
</comment>
<dbReference type="InterPro" id="IPR038277">
    <property type="entry name" value="UreF_sf"/>
</dbReference>
<accession>A0A845E5R8</accession>
<organism evidence="4 5">
    <name type="scientific">Halobacillus litoralis</name>
    <dbReference type="NCBI Taxonomy" id="45668"/>
    <lineage>
        <taxon>Bacteria</taxon>
        <taxon>Bacillati</taxon>
        <taxon>Bacillota</taxon>
        <taxon>Bacilli</taxon>
        <taxon>Bacillales</taxon>
        <taxon>Bacillaceae</taxon>
        <taxon>Halobacillus</taxon>
    </lineage>
</organism>
<proteinExistence type="inferred from homology"/>
<comment type="similarity">
    <text evidence="3">Belongs to the UreF family.</text>
</comment>
<evidence type="ECO:0000256" key="3">
    <source>
        <dbReference type="HAMAP-Rule" id="MF_01385"/>
    </source>
</evidence>
<dbReference type="InterPro" id="IPR002639">
    <property type="entry name" value="UreF"/>
</dbReference>
<dbReference type="AlphaFoldDB" id="A0A845E5R8"/>
<dbReference type="HAMAP" id="MF_01385">
    <property type="entry name" value="UreF"/>
    <property type="match status" value="1"/>
</dbReference>
<comment type="subcellular location">
    <subcellularLocation>
        <location evidence="3">Cytoplasm</location>
    </subcellularLocation>
</comment>
<keyword evidence="3" id="KW-0963">Cytoplasm</keyword>
<name>A0A845E5R8_9BACI</name>
<dbReference type="PANTHER" id="PTHR33620">
    <property type="entry name" value="UREASE ACCESSORY PROTEIN F"/>
    <property type="match status" value="1"/>
</dbReference>
<evidence type="ECO:0000313" key="5">
    <source>
        <dbReference type="Proteomes" id="UP000460949"/>
    </source>
</evidence>
<dbReference type="EMBL" id="WMET01000005">
    <property type="protein sequence ID" value="MYL21537.1"/>
    <property type="molecule type" value="Genomic_DNA"/>
</dbReference>
<evidence type="ECO:0000313" key="4">
    <source>
        <dbReference type="EMBL" id="MYL21537.1"/>
    </source>
</evidence>
<dbReference type="PIRSF" id="PIRSF009467">
    <property type="entry name" value="Ureas_acces_UreF"/>
    <property type="match status" value="1"/>
</dbReference>
<keyword evidence="2 3" id="KW-0143">Chaperone</keyword>
<comment type="function">
    <text evidence="3">Required for maturation of urease via the functional incorporation of the urease nickel metallocenter.</text>
</comment>
<comment type="caution">
    <text evidence="4">The sequence shown here is derived from an EMBL/GenBank/DDBJ whole genome shotgun (WGS) entry which is preliminary data.</text>
</comment>
<dbReference type="GO" id="GO:0016151">
    <property type="term" value="F:nickel cation binding"/>
    <property type="evidence" value="ECO:0007669"/>
    <property type="project" value="UniProtKB-UniRule"/>
</dbReference>
<evidence type="ECO:0000256" key="1">
    <source>
        <dbReference type="ARBA" id="ARBA00022988"/>
    </source>
</evidence>
<sequence length="228" mass="25439">MMINWMPLLQLSDSQFPSGAFSHSFGFETYIQQDVITDAGSFKEALAAFLDRQLAFNDGLAFWLAYQEVKNGGVDLILELDHLLYASTPARETREGNQRVGKRLAKLCLDLYPSPPLEQYRKWLMEKEGYGHPALVFAVVYGSMEVSGSAALETFLFTSLSSMVQNAVRGIPIGQTDGQKILVALQPHIQKTVRRIKEASIEDLGAGSPGLEIAQMMHERLHVRLFMS</sequence>
<dbReference type="Gene3D" id="1.10.4190.10">
    <property type="entry name" value="Urease accessory protein UreF"/>
    <property type="match status" value="1"/>
</dbReference>
<dbReference type="PANTHER" id="PTHR33620:SF1">
    <property type="entry name" value="UREASE ACCESSORY PROTEIN F"/>
    <property type="match status" value="1"/>
</dbReference>
<dbReference type="Proteomes" id="UP000460949">
    <property type="component" value="Unassembled WGS sequence"/>
</dbReference>
<keyword evidence="1 3" id="KW-0996">Nickel insertion</keyword>
<evidence type="ECO:0000256" key="2">
    <source>
        <dbReference type="ARBA" id="ARBA00023186"/>
    </source>
</evidence>
<protein>
    <recommendedName>
        <fullName evidence="3">Urease accessory protein UreF</fullName>
    </recommendedName>
</protein>
<gene>
    <name evidence="3" type="primary">ureF</name>
    <name evidence="4" type="ORF">GLW04_16655</name>
</gene>
<dbReference type="OrthoDB" id="9798772at2"/>